<reference evidence="10 11" key="1">
    <citation type="journal article" date="2008" name="Virol. J.">
        <title>The genome and proteome of the Kluyvera bacteriophage Kvp1--another member of the T7-like Autographivirinae.</title>
        <authorList>
            <person name="Lingohr E.J."/>
            <person name="Villegas A."/>
            <person name="She Y.M."/>
            <person name="Ceyssens P.J."/>
            <person name="Kropinski A.M."/>
        </authorList>
    </citation>
    <scope>NUCLEOTIDE SEQUENCE [LARGE SCALE GENOMIC DNA]</scope>
</reference>
<keyword evidence="2" id="KW-0945">Host-virus interaction</keyword>
<dbReference type="GO" id="GO:0098671">
    <property type="term" value="P:adhesion receptor-mediated virion attachment to host cell"/>
    <property type="evidence" value="ECO:0007669"/>
    <property type="project" value="UniProtKB-KW"/>
</dbReference>
<evidence type="ECO:0000256" key="5">
    <source>
        <dbReference type="ARBA" id="ARBA00022844"/>
    </source>
</evidence>
<feature type="domain" description="Bacteriophage T7 tail fibre protein-like N-terminal" evidence="9">
    <location>
        <begin position="1"/>
        <end position="130"/>
    </location>
</feature>
<organism evidence="10 11">
    <name type="scientific">Kluyvera phage Kvp1</name>
    <dbReference type="NCBI Taxonomy" id="47049"/>
    <lineage>
        <taxon>Viruses</taxon>
        <taxon>Duplodnaviria</taxon>
        <taxon>Heunggongvirae</taxon>
        <taxon>Uroviricota</taxon>
        <taxon>Caudoviricetes</taxon>
        <taxon>Autographivirales</taxon>
        <taxon>Autotranscriptaviridae</taxon>
        <taxon>Studiervirinae</taxon>
        <taxon>Berlinvirus</taxon>
        <taxon>Berlinvirus Kvp1</taxon>
    </lineage>
</organism>
<dbReference type="OrthoDB" id="1721at10239"/>
<name>B6Z9I0_9CAUD</name>
<dbReference type="EMBL" id="FJ194439">
    <property type="protein sequence ID" value="ACJ14581.1"/>
    <property type="molecule type" value="Genomic_DNA"/>
</dbReference>
<feature type="compositionally biased region" description="Polar residues" evidence="8">
    <location>
        <begin position="219"/>
        <end position="228"/>
    </location>
</feature>
<evidence type="ECO:0000256" key="4">
    <source>
        <dbReference type="ARBA" id="ARBA00022804"/>
    </source>
</evidence>
<proteinExistence type="predicted"/>
<sequence length="590" mass="65307">MALKIRTVMTYPLTGAVDFAITFEYLARKFVTVTLIGKDRKELVLNQDFRFTTKTQITTTRAWTAADGYDSIEIRRYTSATDRLVDFADGSILRAYDLNIAQIQTLHVAEEARDLTADTIGVNNDGHLDARGRRIVNVANPVDDGDAVNLRSLKVWNDSALNSANRAKESAEEAKRQSDWAGRMRNEAEQFKNEANTHRGVAESAKDQAIAARDVANSAKDQASNSRNESLRFAEESNSYMGWSKKWAVNPVDVVIQDGEFSAKHWQHYSKVEADRSKNEADRATNEANKLGSMNALAAAIEKVDGIRVFWKGEQHLDGRLYMTSNGFDCGQYQQFFGGVPGRYSVMEWGDKDGWHLYSERQTEGGTPTLSLRGHMSAGGDIRSAGNQYANNLFQHDREQHWPGRGAFANQYADKAAPFTKTGRFQAPNGYGEYYPILKGTVETQGHGYGTVATFGMLTSGNGRFANGCIHVIGDNGTNGLWQFDPNNGAFHSRGDVKVGDGGIIYQNGDIWGTVWGNRPLTQWLGDQTVNHIAMGGRNDSPVWNAYGIGDGDGKVITGVVNGNADGAIDTIQWRVMQYVRNNGQRFNIY</sequence>
<evidence type="ECO:0000256" key="7">
    <source>
        <dbReference type="ARBA" id="ARBA00023296"/>
    </source>
</evidence>
<keyword evidence="4" id="KW-1161">Viral attachment to host cell</keyword>
<dbReference type="Proteomes" id="UP000202320">
    <property type="component" value="Segment"/>
</dbReference>
<keyword evidence="7" id="KW-1160">Virus entry into host cell</keyword>
<evidence type="ECO:0000256" key="8">
    <source>
        <dbReference type="SAM" id="MobiDB-lite"/>
    </source>
</evidence>
<keyword evidence="3" id="KW-1227">Viral tail protein</keyword>
<keyword evidence="6" id="KW-1233">Viral attachment to host adhesion receptor</keyword>
<dbReference type="KEGG" id="vg:7040077"/>
<feature type="compositionally biased region" description="Basic and acidic residues" evidence="8">
    <location>
        <begin position="191"/>
        <end position="206"/>
    </location>
</feature>
<evidence type="ECO:0000313" key="11">
    <source>
        <dbReference type="Proteomes" id="UP000202320"/>
    </source>
</evidence>
<protein>
    <submittedName>
        <fullName evidence="10">Tail fiber protein</fullName>
    </submittedName>
</protein>
<gene>
    <name evidence="10" type="primary">17</name>
</gene>
<evidence type="ECO:0000256" key="6">
    <source>
        <dbReference type="ARBA" id="ARBA00023165"/>
    </source>
</evidence>
<accession>B6Z9I0</accession>
<dbReference type="RefSeq" id="YP_002308420.1">
    <property type="nucleotide sequence ID" value="NC_011534.1"/>
</dbReference>
<dbReference type="Pfam" id="PF03906">
    <property type="entry name" value="Phage_T7_tail"/>
    <property type="match status" value="1"/>
</dbReference>
<evidence type="ECO:0000313" key="10">
    <source>
        <dbReference type="EMBL" id="ACJ14581.1"/>
    </source>
</evidence>
<dbReference type="GO" id="GO:0098015">
    <property type="term" value="C:virus tail"/>
    <property type="evidence" value="ECO:0007669"/>
    <property type="project" value="UniProtKB-KW"/>
</dbReference>
<evidence type="ECO:0000256" key="2">
    <source>
        <dbReference type="ARBA" id="ARBA00022581"/>
    </source>
</evidence>
<keyword evidence="5" id="KW-0946">Virion</keyword>
<dbReference type="InterPro" id="IPR005604">
    <property type="entry name" value="Phage_T7_tail_fibre-like_N"/>
</dbReference>
<dbReference type="GO" id="GO:0046718">
    <property type="term" value="P:symbiont entry into host cell"/>
    <property type="evidence" value="ECO:0007669"/>
    <property type="project" value="UniProtKB-KW"/>
</dbReference>
<dbReference type="GeneID" id="7040077"/>
<evidence type="ECO:0000256" key="1">
    <source>
        <dbReference type="ARBA" id="ARBA00004328"/>
    </source>
</evidence>
<evidence type="ECO:0000259" key="9">
    <source>
        <dbReference type="Pfam" id="PF03906"/>
    </source>
</evidence>
<comment type="subcellular location">
    <subcellularLocation>
        <location evidence="1">Virion</location>
    </subcellularLocation>
</comment>
<evidence type="ECO:0000256" key="3">
    <source>
        <dbReference type="ARBA" id="ARBA00022732"/>
    </source>
</evidence>
<keyword evidence="11" id="KW-1185">Reference proteome</keyword>
<feature type="region of interest" description="Disordered" evidence="8">
    <location>
        <begin position="191"/>
        <end position="231"/>
    </location>
</feature>